<dbReference type="GO" id="GO:0016020">
    <property type="term" value="C:membrane"/>
    <property type="evidence" value="ECO:0007669"/>
    <property type="project" value="UniProtKB-SubCell"/>
</dbReference>
<dbReference type="PROSITE" id="PS50850">
    <property type="entry name" value="MFS"/>
    <property type="match status" value="1"/>
</dbReference>
<sequence length="450" mass="49771">MQDRKLTWLESLRAYGHPRVVSMLFLGFSAGLPFLLVFSTLSAWLRDAEVDRTTIGFFSWVGIMFSIKVFWSPVVDSRALPWLSRWLGQRRSWMLLAQVGIMLALIGMALTDPRSELELLARLAVLVAFCSATQDICIDAYRIESAGSELQATMAASYIFGYRLAMLVAGAGAFYIADWYDWETAYLAMAGFMLVGVVCTLTVSEPDVQIDSGTRKLEGRLIHWAERLPSIPVVMPRARLEWFLAAVVAPFVEFFQRNGVYALVILFFIAVFRISDITMGVMANPFYLDLGFEKSEIASVAKIFGFFMTIAGSIIGGVLVSHFGLFRPLILGAVMVASTNLLFAWMAGQEKDLAMLAAVISADNLSGGISNVVFIAYLSSLTNKHYTATQYALFSSLMTLPGKFIGGFSGIMVDGYGYESFFVYAAVLGIPAVLLAIYMMWRDNKPNTQV</sequence>
<evidence type="ECO:0000259" key="7">
    <source>
        <dbReference type="PROSITE" id="PS50850"/>
    </source>
</evidence>
<dbReference type="SUPFAM" id="SSF103473">
    <property type="entry name" value="MFS general substrate transporter"/>
    <property type="match status" value="1"/>
</dbReference>
<organism evidence="8 9">
    <name type="scientific">Ketobacter alkanivorans</name>
    <dbReference type="NCBI Taxonomy" id="1917421"/>
    <lineage>
        <taxon>Bacteria</taxon>
        <taxon>Pseudomonadati</taxon>
        <taxon>Pseudomonadota</taxon>
        <taxon>Gammaproteobacteria</taxon>
        <taxon>Pseudomonadales</taxon>
        <taxon>Ketobacteraceae</taxon>
        <taxon>Ketobacter</taxon>
    </lineage>
</organism>
<dbReference type="InterPro" id="IPR020846">
    <property type="entry name" value="MFS_dom"/>
</dbReference>
<name>A0A2K9LP31_9GAMM</name>
<keyword evidence="5 6" id="KW-0472">Membrane</keyword>
<evidence type="ECO:0000256" key="5">
    <source>
        <dbReference type="ARBA" id="ARBA00023136"/>
    </source>
</evidence>
<gene>
    <name evidence="8" type="ORF">Kalk_17615</name>
</gene>
<feature type="transmembrane region" description="Helical" evidence="6">
    <location>
        <begin position="303"/>
        <end position="322"/>
    </location>
</feature>
<dbReference type="EMBL" id="CP022684">
    <property type="protein sequence ID" value="AUM14129.1"/>
    <property type="molecule type" value="Genomic_DNA"/>
</dbReference>
<evidence type="ECO:0000256" key="2">
    <source>
        <dbReference type="ARBA" id="ARBA00022448"/>
    </source>
</evidence>
<dbReference type="CDD" id="cd17486">
    <property type="entry name" value="MFS_AmpG_like"/>
    <property type="match status" value="1"/>
</dbReference>
<feature type="transmembrane region" description="Helical" evidence="6">
    <location>
        <begin position="183"/>
        <end position="203"/>
    </location>
</feature>
<feature type="transmembrane region" description="Helical" evidence="6">
    <location>
        <begin position="353"/>
        <end position="379"/>
    </location>
</feature>
<feature type="transmembrane region" description="Helical" evidence="6">
    <location>
        <begin position="92"/>
        <end position="111"/>
    </location>
</feature>
<feature type="transmembrane region" description="Helical" evidence="6">
    <location>
        <begin position="421"/>
        <end position="441"/>
    </location>
</feature>
<keyword evidence="4 6" id="KW-1133">Transmembrane helix</keyword>
<keyword evidence="2" id="KW-0813">Transport</keyword>
<feature type="transmembrane region" description="Helical" evidence="6">
    <location>
        <begin position="53"/>
        <end position="71"/>
    </location>
</feature>
<evidence type="ECO:0000256" key="3">
    <source>
        <dbReference type="ARBA" id="ARBA00022692"/>
    </source>
</evidence>
<feature type="transmembrane region" description="Helical" evidence="6">
    <location>
        <begin position="391"/>
        <end position="409"/>
    </location>
</feature>
<dbReference type="PANTHER" id="PTHR12778:SF10">
    <property type="entry name" value="MAJOR FACILITATOR SUPERFAMILY DOMAIN-CONTAINING PROTEIN 3"/>
    <property type="match status" value="1"/>
</dbReference>
<dbReference type="InterPro" id="IPR036259">
    <property type="entry name" value="MFS_trans_sf"/>
</dbReference>
<dbReference type="GO" id="GO:0022857">
    <property type="term" value="F:transmembrane transporter activity"/>
    <property type="evidence" value="ECO:0007669"/>
    <property type="project" value="InterPro"/>
</dbReference>
<evidence type="ECO:0000256" key="6">
    <source>
        <dbReference type="SAM" id="Phobius"/>
    </source>
</evidence>
<evidence type="ECO:0000256" key="1">
    <source>
        <dbReference type="ARBA" id="ARBA00004141"/>
    </source>
</evidence>
<dbReference type="Pfam" id="PF07690">
    <property type="entry name" value="MFS_1"/>
    <property type="match status" value="1"/>
</dbReference>
<dbReference type="RefSeq" id="WP_101895504.1">
    <property type="nucleotide sequence ID" value="NZ_CP022684.1"/>
</dbReference>
<evidence type="ECO:0000256" key="4">
    <source>
        <dbReference type="ARBA" id="ARBA00022989"/>
    </source>
</evidence>
<dbReference type="InterPro" id="IPR004752">
    <property type="entry name" value="AmpG_permease/AT-1"/>
</dbReference>
<dbReference type="InterPro" id="IPR011701">
    <property type="entry name" value="MFS"/>
</dbReference>
<evidence type="ECO:0000313" key="8">
    <source>
        <dbReference type="EMBL" id="AUM14129.1"/>
    </source>
</evidence>
<proteinExistence type="predicted"/>
<dbReference type="NCBIfam" id="TIGR00901">
    <property type="entry name" value="2A0125"/>
    <property type="match status" value="1"/>
</dbReference>
<dbReference type="PANTHER" id="PTHR12778">
    <property type="entry name" value="SOLUTE CARRIER FAMILY 33 ACETYL-COA TRANSPORTER -RELATED"/>
    <property type="match status" value="1"/>
</dbReference>
<protein>
    <submittedName>
        <fullName evidence="8">AmpG family muropeptide MFS transporter</fullName>
    </submittedName>
</protein>
<dbReference type="AlphaFoldDB" id="A0A2K9LP31"/>
<dbReference type="OrthoDB" id="9787815at2"/>
<dbReference type="Gene3D" id="1.20.1250.20">
    <property type="entry name" value="MFS general substrate transporter like domains"/>
    <property type="match status" value="2"/>
</dbReference>
<feature type="domain" description="Major facilitator superfamily (MFS) profile" evidence="7">
    <location>
        <begin position="19"/>
        <end position="444"/>
    </location>
</feature>
<keyword evidence="9" id="KW-1185">Reference proteome</keyword>
<keyword evidence="3 6" id="KW-0812">Transmembrane</keyword>
<feature type="transmembrane region" description="Helical" evidence="6">
    <location>
        <begin position="329"/>
        <end position="347"/>
    </location>
</feature>
<evidence type="ECO:0000313" key="9">
    <source>
        <dbReference type="Proteomes" id="UP000235116"/>
    </source>
</evidence>
<feature type="transmembrane region" description="Helical" evidence="6">
    <location>
        <begin position="155"/>
        <end position="177"/>
    </location>
</feature>
<dbReference type="KEGG" id="kak:Kalk_17615"/>
<reference evidence="9" key="1">
    <citation type="submission" date="2017-08" db="EMBL/GenBank/DDBJ databases">
        <title>Direct submision.</title>
        <authorList>
            <person name="Kim S.-J."/>
            <person name="Rhee S.-K."/>
        </authorList>
    </citation>
    <scope>NUCLEOTIDE SEQUENCE [LARGE SCALE GENOMIC DNA]</scope>
    <source>
        <strain evidence="9">GI5</strain>
    </source>
</reference>
<feature type="transmembrane region" description="Helical" evidence="6">
    <location>
        <begin position="260"/>
        <end position="283"/>
    </location>
</feature>
<feature type="transmembrane region" description="Helical" evidence="6">
    <location>
        <begin position="20"/>
        <end position="41"/>
    </location>
</feature>
<comment type="subcellular location">
    <subcellularLocation>
        <location evidence="1">Membrane</location>
        <topology evidence="1">Multi-pass membrane protein</topology>
    </subcellularLocation>
</comment>
<dbReference type="Proteomes" id="UP000235116">
    <property type="component" value="Chromosome"/>
</dbReference>
<accession>A0A2K9LP31</accession>